<dbReference type="Proteomes" id="UP000198405">
    <property type="component" value="Unassembled WGS sequence"/>
</dbReference>
<organism evidence="3 4">
    <name type="scientific">Desulfurobacterium atlanticum</name>
    <dbReference type="NCBI Taxonomy" id="240169"/>
    <lineage>
        <taxon>Bacteria</taxon>
        <taxon>Pseudomonadati</taxon>
        <taxon>Aquificota</taxon>
        <taxon>Aquificia</taxon>
        <taxon>Desulfurobacteriales</taxon>
        <taxon>Desulfurobacteriaceae</taxon>
        <taxon>Desulfurobacterium</taxon>
    </lineage>
</organism>
<reference evidence="4" key="1">
    <citation type="submission" date="2017-06" db="EMBL/GenBank/DDBJ databases">
        <authorList>
            <person name="Varghese N."/>
            <person name="Submissions S."/>
        </authorList>
    </citation>
    <scope>NUCLEOTIDE SEQUENCE [LARGE SCALE GENOMIC DNA]</scope>
    <source>
        <strain evidence="4">DSM 15668</strain>
    </source>
</reference>
<dbReference type="OrthoDB" id="5323777at2"/>
<dbReference type="Pfam" id="PF03061">
    <property type="entry name" value="4HBT"/>
    <property type="match status" value="1"/>
</dbReference>
<gene>
    <name evidence="3" type="ORF">SAMN06265340_10384</name>
</gene>
<dbReference type="NCBIfam" id="TIGR00369">
    <property type="entry name" value="unchar_dom_1"/>
    <property type="match status" value="1"/>
</dbReference>
<dbReference type="RefSeq" id="WP_089322632.1">
    <property type="nucleotide sequence ID" value="NZ_FZOB01000003.1"/>
</dbReference>
<dbReference type="InterPro" id="IPR029069">
    <property type="entry name" value="HotDog_dom_sf"/>
</dbReference>
<feature type="domain" description="Thioesterase" evidence="2">
    <location>
        <begin position="40"/>
        <end position="110"/>
    </location>
</feature>
<accession>A0A238YE60</accession>
<evidence type="ECO:0000259" key="2">
    <source>
        <dbReference type="Pfam" id="PF03061"/>
    </source>
</evidence>
<evidence type="ECO:0000313" key="3">
    <source>
        <dbReference type="EMBL" id="SNR69427.1"/>
    </source>
</evidence>
<protein>
    <submittedName>
        <fullName evidence="3">Thioesterase superfamily</fullName>
    </submittedName>
</protein>
<dbReference type="PANTHER" id="PTHR42856:SF1">
    <property type="entry name" value="ACYL-COENZYME A THIOESTERASE PAAI"/>
    <property type="match status" value="1"/>
</dbReference>
<dbReference type="SUPFAM" id="SSF54637">
    <property type="entry name" value="Thioesterase/thiol ester dehydrase-isomerase"/>
    <property type="match status" value="1"/>
</dbReference>
<keyword evidence="4" id="KW-1185">Reference proteome</keyword>
<dbReference type="InterPro" id="IPR006683">
    <property type="entry name" value="Thioestr_dom"/>
</dbReference>
<evidence type="ECO:0000256" key="1">
    <source>
        <dbReference type="ARBA" id="ARBA00022801"/>
    </source>
</evidence>
<sequence>MINTHKKINQKLCGKPISIAENVAEVVLKLTDEMAADEKGLVHGGFIFGLADYAAMLAVNHPNVVLGAATVKFLKPVVVGDELRAVAKVVEAKGKKYKVLVKVKKGDDVVFEGEFIAIVPDTHVLDR</sequence>
<dbReference type="PANTHER" id="PTHR42856">
    <property type="entry name" value="ACYL-COENZYME A THIOESTERASE PAAI"/>
    <property type="match status" value="1"/>
</dbReference>
<dbReference type="InterPro" id="IPR003736">
    <property type="entry name" value="PAAI_dom"/>
</dbReference>
<dbReference type="InterPro" id="IPR052723">
    <property type="entry name" value="Acyl-CoA_thioesterase_PaaI"/>
</dbReference>
<dbReference type="Gene3D" id="3.10.129.10">
    <property type="entry name" value="Hotdog Thioesterase"/>
    <property type="match status" value="1"/>
</dbReference>
<proteinExistence type="predicted"/>
<name>A0A238YE60_9BACT</name>
<evidence type="ECO:0000313" key="4">
    <source>
        <dbReference type="Proteomes" id="UP000198405"/>
    </source>
</evidence>
<dbReference type="GO" id="GO:0016289">
    <property type="term" value="F:acyl-CoA hydrolase activity"/>
    <property type="evidence" value="ECO:0007669"/>
    <property type="project" value="TreeGrafter"/>
</dbReference>
<dbReference type="AlphaFoldDB" id="A0A238YE60"/>
<dbReference type="EMBL" id="FZOB01000003">
    <property type="protein sequence ID" value="SNR69427.1"/>
    <property type="molecule type" value="Genomic_DNA"/>
</dbReference>
<keyword evidence="1" id="KW-0378">Hydrolase</keyword>